<accession>G4HNT6</accession>
<dbReference type="STRING" id="743719.PaelaDRAFT_5647"/>
<evidence type="ECO:0000313" key="1">
    <source>
        <dbReference type="EMBL" id="EHB50100.1"/>
    </source>
</evidence>
<proteinExistence type="predicted"/>
<dbReference type="Proteomes" id="UP000003891">
    <property type="component" value="Unassembled WGS sequence"/>
</dbReference>
<evidence type="ECO:0008006" key="3">
    <source>
        <dbReference type="Google" id="ProtNLM"/>
    </source>
</evidence>
<protein>
    <recommendedName>
        <fullName evidence="3">Phage transcriptional regulator, RinA family</fullName>
    </recommendedName>
</protein>
<evidence type="ECO:0000313" key="2">
    <source>
        <dbReference type="Proteomes" id="UP000003891"/>
    </source>
</evidence>
<name>G4HNT6_9BACL</name>
<sequence>MAWGQAELFPKANEAEIQRTKFLLGKYKEMTLLMQDFEKFEEELKQTTIDGEVARRIDQEDLHADKTANATILIEKQRWVYQRYQFYTRQLERAFGLIQDDETRKAVDYRYMQGYSYKETLLFFRHGLSDSTIRRKIIEGTESMANTLKLMGFFEQDNVEF</sequence>
<reference evidence="1 2" key="1">
    <citation type="submission" date="2011-09" db="EMBL/GenBank/DDBJ databases">
        <title>The draft genome of Paenibacillus lactis 154.</title>
        <authorList>
            <consortium name="US DOE Joint Genome Institute (JGI-PGF)"/>
            <person name="Lucas S."/>
            <person name="Han J."/>
            <person name="Lapidus A."/>
            <person name="Cheng J.-F."/>
            <person name="Goodwin L."/>
            <person name="Pitluck S."/>
            <person name="Peters L."/>
            <person name="Land M.L."/>
            <person name="Hauser L."/>
            <person name="Siebers A."/>
            <person name="Thelen M."/>
            <person name="Hugenholtz P."/>
            <person name="Allgaier M."/>
            <person name="Woyke T.J."/>
        </authorList>
    </citation>
    <scope>NUCLEOTIDE SEQUENCE [LARGE SCALE GENOMIC DNA]</scope>
    <source>
        <strain evidence="1 2">154</strain>
    </source>
</reference>
<organism evidence="1 2">
    <name type="scientific">Paenibacillus lactis 154</name>
    <dbReference type="NCBI Taxonomy" id="743719"/>
    <lineage>
        <taxon>Bacteria</taxon>
        <taxon>Bacillati</taxon>
        <taxon>Bacillota</taxon>
        <taxon>Bacilli</taxon>
        <taxon>Bacillales</taxon>
        <taxon>Paenibacillaceae</taxon>
        <taxon>Paenibacillus</taxon>
    </lineage>
</organism>
<gene>
    <name evidence="1" type="ORF">PaelaDRAFT_5647</name>
</gene>
<dbReference type="PATRIC" id="fig|743719.3.peg.5749"/>
<dbReference type="eggNOG" id="ENOG50305TS">
    <property type="taxonomic scope" value="Bacteria"/>
</dbReference>
<dbReference type="EMBL" id="AGIP01000022">
    <property type="protein sequence ID" value="EHB50100.1"/>
    <property type="molecule type" value="Genomic_DNA"/>
</dbReference>
<dbReference type="AlphaFoldDB" id="G4HNT6"/>